<dbReference type="Gene3D" id="1.10.10.60">
    <property type="entry name" value="Homeodomain-like"/>
    <property type="match status" value="2"/>
</dbReference>
<sequence length="303" mass="35229">MASIQLIERHLSDPISLEDIADEAHIGVRQFHRIFKEATGETPANYLRIRRLTEASRELSLNKHSILDIALKYEFQSPEVFSRAFARTFWNTPNTFKLIGSAYHASQRMAFEGEQFEIIKNNNGVTPEITTLPNRHFVGIRQTQPYYGLRVADNIQETETLSAQLMKATQELPEIVNGREWNIAFRRHSLLSHHEIENLFAVEVKKRPTKLSEELEYYFMTEQSYAMFRHTGQDTRVELTVSMAFQWLTNSPFYLGDGPSLFCLDDEQRFSGKLYIPISQSFQTDLSWWKGYSAQYLKRLSGI</sequence>
<dbReference type="InterPro" id="IPR050959">
    <property type="entry name" value="MarA-like"/>
</dbReference>
<dbReference type="PANTHER" id="PTHR47504:SF5">
    <property type="entry name" value="RIGHT ORIGIN-BINDING PROTEIN"/>
    <property type="match status" value="1"/>
</dbReference>
<dbReference type="SUPFAM" id="SSF55136">
    <property type="entry name" value="Probable bacterial effector-binding domain"/>
    <property type="match status" value="1"/>
</dbReference>
<keyword evidence="2" id="KW-0238">DNA-binding</keyword>
<keyword evidence="3" id="KW-0804">Transcription</keyword>
<evidence type="ECO:0000313" key="5">
    <source>
        <dbReference type="EMBL" id="GLS27359.1"/>
    </source>
</evidence>
<dbReference type="GO" id="GO:0003700">
    <property type="term" value="F:DNA-binding transcription factor activity"/>
    <property type="evidence" value="ECO:0007669"/>
    <property type="project" value="InterPro"/>
</dbReference>
<dbReference type="Proteomes" id="UP001156870">
    <property type="component" value="Unassembled WGS sequence"/>
</dbReference>
<evidence type="ECO:0000256" key="2">
    <source>
        <dbReference type="ARBA" id="ARBA00023125"/>
    </source>
</evidence>
<dbReference type="SUPFAM" id="SSF46689">
    <property type="entry name" value="Homeodomain-like"/>
    <property type="match status" value="2"/>
</dbReference>
<dbReference type="InterPro" id="IPR011256">
    <property type="entry name" value="Reg_factor_effector_dom_sf"/>
</dbReference>
<proteinExistence type="predicted"/>
<evidence type="ECO:0000259" key="4">
    <source>
        <dbReference type="PROSITE" id="PS01124"/>
    </source>
</evidence>
<dbReference type="AlphaFoldDB" id="A0AA37T652"/>
<feature type="domain" description="HTH araC/xylS-type" evidence="4">
    <location>
        <begin position="1"/>
        <end position="99"/>
    </location>
</feature>
<accession>A0AA37T652</accession>
<dbReference type="PANTHER" id="PTHR47504">
    <property type="entry name" value="RIGHT ORIGIN-BINDING PROTEIN"/>
    <property type="match status" value="1"/>
</dbReference>
<evidence type="ECO:0000256" key="3">
    <source>
        <dbReference type="ARBA" id="ARBA00023163"/>
    </source>
</evidence>
<dbReference type="Pfam" id="PF06445">
    <property type="entry name" value="GyrI-like"/>
    <property type="match status" value="1"/>
</dbReference>
<dbReference type="SMART" id="SM00342">
    <property type="entry name" value="HTH_ARAC"/>
    <property type="match status" value="1"/>
</dbReference>
<reference evidence="5 6" key="1">
    <citation type="journal article" date="2014" name="Int. J. Syst. Evol. Microbiol.">
        <title>Complete genome sequence of Corynebacterium casei LMG S-19264T (=DSM 44701T), isolated from a smear-ripened cheese.</title>
        <authorList>
            <consortium name="US DOE Joint Genome Institute (JGI-PGF)"/>
            <person name="Walter F."/>
            <person name="Albersmeier A."/>
            <person name="Kalinowski J."/>
            <person name="Ruckert C."/>
        </authorList>
    </citation>
    <scope>NUCLEOTIDE SEQUENCE [LARGE SCALE GENOMIC DNA]</scope>
    <source>
        <strain evidence="5 6">NBRC 110095</strain>
    </source>
</reference>
<protein>
    <recommendedName>
        <fullName evidence="4">HTH araC/xylS-type domain-containing protein</fullName>
    </recommendedName>
</protein>
<evidence type="ECO:0000313" key="6">
    <source>
        <dbReference type="Proteomes" id="UP001156870"/>
    </source>
</evidence>
<dbReference type="InterPro" id="IPR009057">
    <property type="entry name" value="Homeodomain-like_sf"/>
</dbReference>
<evidence type="ECO:0000256" key="1">
    <source>
        <dbReference type="ARBA" id="ARBA00023015"/>
    </source>
</evidence>
<dbReference type="Pfam" id="PF12833">
    <property type="entry name" value="HTH_18"/>
    <property type="match status" value="1"/>
</dbReference>
<dbReference type="PROSITE" id="PS01124">
    <property type="entry name" value="HTH_ARAC_FAMILY_2"/>
    <property type="match status" value="1"/>
</dbReference>
<keyword evidence="6" id="KW-1185">Reference proteome</keyword>
<keyword evidence="1" id="KW-0805">Transcription regulation</keyword>
<gene>
    <name evidence="5" type="ORF">GCM10007877_30780</name>
</gene>
<name>A0AA37T652_9GAMM</name>
<dbReference type="EMBL" id="BSPD01000074">
    <property type="protein sequence ID" value="GLS27359.1"/>
    <property type="molecule type" value="Genomic_DNA"/>
</dbReference>
<organism evidence="5 6">
    <name type="scientific">Marinibactrum halimedae</name>
    <dbReference type="NCBI Taxonomy" id="1444977"/>
    <lineage>
        <taxon>Bacteria</taxon>
        <taxon>Pseudomonadati</taxon>
        <taxon>Pseudomonadota</taxon>
        <taxon>Gammaproteobacteria</taxon>
        <taxon>Cellvibrionales</taxon>
        <taxon>Cellvibrionaceae</taxon>
        <taxon>Marinibactrum</taxon>
    </lineage>
</organism>
<comment type="caution">
    <text evidence="5">The sequence shown here is derived from an EMBL/GenBank/DDBJ whole genome shotgun (WGS) entry which is preliminary data.</text>
</comment>
<dbReference type="InterPro" id="IPR029442">
    <property type="entry name" value="GyrI-like"/>
</dbReference>
<dbReference type="Gene3D" id="3.20.80.10">
    <property type="entry name" value="Regulatory factor, effector binding domain"/>
    <property type="match status" value="1"/>
</dbReference>
<dbReference type="InterPro" id="IPR018060">
    <property type="entry name" value="HTH_AraC"/>
</dbReference>
<dbReference type="GO" id="GO:0043565">
    <property type="term" value="F:sequence-specific DNA binding"/>
    <property type="evidence" value="ECO:0007669"/>
    <property type="project" value="InterPro"/>
</dbReference>